<dbReference type="eggNOG" id="ENOG5031ZVM">
    <property type="taxonomic scope" value="Bacteria"/>
</dbReference>
<dbReference type="HOGENOM" id="CLU_080969_0_0_11"/>
<dbReference type="Proteomes" id="UP000009159">
    <property type="component" value="Chromosome"/>
</dbReference>
<name>A1TI18_MYCVP</name>
<protein>
    <recommendedName>
        <fullName evidence="4">Anti-sigma-M factor RsmA</fullName>
    </recommendedName>
</protein>
<keyword evidence="1" id="KW-1133">Transmembrane helix</keyword>
<dbReference type="EMBL" id="CP000511">
    <property type="protein sequence ID" value="ABM16818.1"/>
    <property type="molecule type" value="Genomic_DNA"/>
</dbReference>
<dbReference type="AlphaFoldDB" id="A1TI18"/>
<feature type="transmembrane region" description="Helical" evidence="1">
    <location>
        <begin position="72"/>
        <end position="92"/>
    </location>
</feature>
<keyword evidence="1" id="KW-0472">Membrane</keyword>
<dbReference type="RefSeq" id="WP_011783162.1">
    <property type="nucleotide sequence ID" value="NC_008726.1"/>
</dbReference>
<proteinExistence type="predicted"/>
<evidence type="ECO:0000313" key="3">
    <source>
        <dbReference type="Proteomes" id="UP000009159"/>
    </source>
</evidence>
<accession>A1TI18</accession>
<evidence type="ECO:0008006" key="4">
    <source>
        <dbReference type="Google" id="ProtNLM"/>
    </source>
</evidence>
<evidence type="ECO:0000313" key="2">
    <source>
        <dbReference type="EMBL" id="ABM16818.1"/>
    </source>
</evidence>
<dbReference type="KEGG" id="mva:Mvan_6066"/>
<evidence type="ECO:0000256" key="1">
    <source>
        <dbReference type="SAM" id="Phobius"/>
    </source>
</evidence>
<keyword evidence="1" id="KW-0812">Transmembrane</keyword>
<dbReference type="STRING" id="350058.Mvan_6066"/>
<gene>
    <name evidence="2" type="ordered locus">Mvan_6066</name>
</gene>
<reference evidence="2" key="1">
    <citation type="submission" date="2006-12" db="EMBL/GenBank/DDBJ databases">
        <title>Complete sequence of Mycobacterium vanbaalenii PYR-1.</title>
        <authorList>
            <consortium name="US DOE Joint Genome Institute"/>
            <person name="Copeland A."/>
            <person name="Lucas S."/>
            <person name="Lapidus A."/>
            <person name="Barry K."/>
            <person name="Detter J.C."/>
            <person name="Glavina del Rio T."/>
            <person name="Hammon N."/>
            <person name="Israni S."/>
            <person name="Dalin E."/>
            <person name="Tice H."/>
            <person name="Pitluck S."/>
            <person name="Singan V."/>
            <person name="Schmutz J."/>
            <person name="Larimer F."/>
            <person name="Land M."/>
            <person name="Hauser L."/>
            <person name="Kyrpides N."/>
            <person name="Anderson I.J."/>
            <person name="Miller C."/>
            <person name="Richardson P."/>
        </authorList>
    </citation>
    <scope>NUCLEOTIDE SEQUENCE [LARGE SCALE GENOMIC DNA]</scope>
    <source>
        <strain evidence="2">PYR-1</strain>
    </source>
</reference>
<keyword evidence="3" id="KW-1185">Reference proteome</keyword>
<organism evidence="2 3">
    <name type="scientific">Mycolicibacterium vanbaalenii (strain DSM 7251 / JCM 13017 / BCRC 16820 / KCTC 9966 / NRRL B-24157 / PYR-1)</name>
    <name type="common">Mycobacterium vanbaalenii</name>
    <dbReference type="NCBI Taxonomy" id="350058"/>
    <lineage>
        <taxon>Bacteria</taxon>
        <taxon>Bacillati</taxon>
        <taxon>Actinomycetota</taxon>
        <taxon>Actinomycetes</taxon>
        <taxon>Mycobacteriales</taxon>
        <taxon>Mycobacteriaceae</taxon>
        <taxon>Mycolicibacterium</taxon>
    </lineage>
</organism>
<sequence length="210" mass="21088">MDSGAGQGPDTDPPDALIDDVRRELARLGTDARNAPEVPAEVTARVSAALRAAPPPGSHAVIRPKLTRLHRAGLLIGACAVAAAAVVGAITLTRDPAPVFPAGPTASQITVTDPAQPFPLSGPELLTALDAAPDLGPLTDAPRRASCLAGLGYAPTLEVLGGRQIDVAGRPGVLLLLPGASAGQIVAVAVSPTCSTAHTGLLAETLVNRR</sequence>